<reference evidence="2" key="1">
    <citation type="journal article" date="2013" name="Science">
        <title>The genome of the ctenophore Mnemiopsis leidyi and its implications for cell type evolution.</title>
        <authorList>
            <consortium name="NISC Comparative Sequencing Program"/>
            <person name="Ryan J.F."/>
            <person name="Pang K."/>
            <person name="Schnitzler C.E."/>
            <person name="Nguyen A.D."/>
            <person name="Moreland R.T."/>
            <person name="Simmons D.K."/>
            <person name="Koch B.J."/>
            <person name="Francis W.R."/>
            <person name="Havlak P."/>
            <person name="Smith S.A."/>
            <person name="Putnam N.H."/>
            <person name="Haddock S.H."/>
            <person name="Dunn C.W."/>
            <person name="Wolfsberg T.G."/>
            <person name="Mullikin J.C."/>
            <person name="Martindale M.Q."/>
            <person name="Baxevanis A.D."/>
        </authorList>
    </citation>
    <scope>NUCLEOTIDE SEQUENCE</scope>
    <source>
        <strain evidence="2">297</strain>
    </source>
</reference>
<proteinExistence type="evidence at transcript level"/>
<keyword evidence="1" id="KW-0812">Transmembrane</keyword>
<evidence type="ECO:0000256" key="1">
    <source>
        <dbReference type="SAM" id="Phobius"/>
    </source>
</evidence>
<name>V9PPM0_THAIN</name>
<dbReference type="EMBL" id="KF317504">
    <property type="protein sequence ID" value="AHA51436.1"/>
    <property type="molecule type" value="mRNA"/>
</dbReference>
<protein>
    <submittedName>
        <fullName evidence="2">AgrB domain-containing protein</fullName>
    </submittedName>
</protein>
<feature type="transmembrane region" description="Helical" evidence="1">
    <location>
        <begin position="34"/>
        <end position="67"/>
    </location>
</feature>
<dbReference type="AlphaFoldDB" id="V9PPM0"/>
<accession>V9PPM0</accession>
<keyword evidence="1" id="KW-1133">Transmembrane helix</keyword>
<evidence type="ECO:0000313" key="2">
    <source>
        <dbReference type="EMBL" id="AHA51436.1"/>
    </source>
</evidence>
<keyword evidence="1" id="KW-0472">Membrane</keyword>
<organism evidence="2">
    <name type="scientific">Thalassocalyce inconstans</name>
    <name type="common">Comb jelly</name>
    <dbReference type="NCBI Taxonomy" id="140487"/>
    <lineage>
        <taxon>Eukaryota</taxon>
        <taxon>Metazoa</taxon>
        <taxon>Ctenophora</taxon>
        <taxon>Tentaculata</taxon>
        <taxon>Thalassocalycida</taxon>
        <taxon>Thalassocalycidae</taxon>
        <taxon>Thalassocalyce</taxon>
    </lineage>
</organism>
<sequence>MASRRVSTFVSFTSEGCVGILLRRVMKAQLRCSILLLSLVVAAILFIPLSFLLFLLFFLLLLLLILLLLLPCDGTSVVTVEEACIGKGIPRNGATKCSITIASALTYIIQPNNLSENTATAVQLQKH</sequence>